<proteinExistence type="predicted"/>
<dbReference type="Pfam" id="PF00249">
    <property type="entry name" value="Myb_DNA-binding"/>
    <property type="match status" value="2"/>
</dbReference>
<dbReference type="OrthoDB" id="39591at2759"/>
<organism evidence="8 9">
    <name type="scientific">Russula ochroleuca</name>
    <dbReference type="NCBI Taxonomy" id="152965"/>
    <lineage>
        <taxon>Eukaryota</taxon>
        <taxon>Fungi</taxon>
        <taxon>Dikarya</taxon>
        <taxon>Basidiomycota</taxon>
        <taxon>Agaricomycotina</taxon>
        <taxon>Agaricomycetes</taxon>
        <taxon>Russulales</taxon>
        <taxon>Russulaceae</taxon>
        <taxon>Russula</taxon>
    </lineage>
</organism>
<evidence type="ECO:0000259" key="6">
    <source>
        <dbReference type="PROSITE" id="PS51293"/>
    </source>
</evidence>
<sequence>MENTSEHNYMTLEDQAEFLPTHWMRVGQLEKAGVPCRRGPFVEHEKQLIDDAIKRYQKEHNLDDNQLDDLIHPDAPNGSGSGFWSYVARAVPQRGVKSIFYYVRRARDGLGKGGKWGPAEDEQLRTAVQKHGNDWLAVADLVKRSPADCSDRYRQHVQYKGTKRKGVWSSEEDSQLLHVIEELAREGRTDLSARGYWVSVSKALGATRTPKQCQNKWSQTLKGNIENEGKTRCWKYEDSYILICKIASLDLDEEADIDWKSLSDPSWNMWSGNFLQRKWKRLKASCNVDDGVKCHRDIIHHLVTRTKPTLRADTSSSSTLPTHNESVRLSEAK</sequence>
<feature type="region of interest" description="Disordered" evidence="4">
    <location>
        <begin position="310"/>
        <end position="333"/>
    </location>
</feature>
<feature type="compositionally biased region" description="Polar residues" evidence="4">
    <location>
        <begin position="312"/>
        <end position="324"/>
    </location>
</feature>
<comment type="subcellular location">
    <subcellularLocation>
        <location evidence="1">Nucleus</location>
    </subcellularLocation>
</comment>
<dbReference type="InterPro" id="IPR017884">
    <property type="entry name" value="SANT_dom"/>
</dbReference>
<name>A0A9P5T6G1_9AGAM</name>
<reference evidence="8" key="1">
    <citation type="submission" date="2019-10" db="EMBL/GenBank/DDBJ databases">
        <authorList>
            <consortium name="DOE Joint Genome Institute"/>
            <person name="Kuo A."/>
            <person name="Miyauchi S."/>
            <person name="Kiss E."/>
            <person name="Drula E."/>
            <person name="Kohler A."/>
            <person name="Sanchez-Garcia M."/>
            <person name="Andreopoulos B."/>
            <person name="Barry K.W."/>
            <person name="Bonito G."/>
            <person name="Buee M."/>
            <person name="Carver A."/>
            <person name="Chen C."/>
            <person name="Cichocki N."/>
            <person name="Clum A."/>
            <person name="Culley D."/>
            <person name="Crous P.W."/>
            <person name="Fauchery L."/>
            <person name="Girlanda M."/>
            <person name="Hayes R."/>
            <person name="Keri Z."/>
            <person name="LaButti K."/>
            <person name="Lipzen A."/>
            <person name="Lombard V."/>
            <person name="Magnuson J."/>
            <person name="Maillard F."/>
            <person name="Morin E."/>
            <person name="Murat C."/>
            <person name="Nolan M."/>
            <person name="Ohm R."/>
            <person name="Pangilinan J."/>
            <person name="Pereira M."/>
            <person name="Perotto S."/>
            <person name="Peter M."/>
            <person name="Riley R."/>
            <person name="Sitrit Y."/>
            <person name="Stielow B."/>
            <person name="Szollosi G."/>
            <person name="Zifcakova L."/>
            <person name="Stursova M."/>
            <person name="Spatafora J.W."/>
            <person name="Tedersoo L."/>
            <person name="Vaario L.-M."/>
            <person name="Yamada A."/>
            <person name="Yan M."/>
            <person name="Wang P."/>
            <person name="Xu J."/>
            <person name="Bruns T."/>
            <person name="Baldrian P."/>
            <person name="Vilgalys R."/>
            <person name="Henrissat B."/>
            <person name="Grigoriev I.V."/>
            <person name="Hibbett D."/>
            <person name="Nagy L.G."/>
            <person name="Martin F.M."/>
        </authorList>
    </citation>
    <scope>NUCLEOTIDE SEQUENCE</scope>
    <source>
        <strain evidence="8">Prilba</strain>
    </source>
</reference>
<dbReference type="Proteomes" id="UP000759537">
    <property type="component" value="Unassembled WGS sequence"/>
</dbReference>
<keyword evidence="3" id="KW-0539">Nucleus</keyword>
<evidence type="ECO:0000313" key="9">
    <source>
        <dbReference type="Proteomes" id="UP000759537"/>
    </source>
</evidence>
<dbReference type="PANTHER" id="PTHR46380">
    <property type="entry name" value="CYCLIN-D-BINDING MYB-LIKE TRANSCRIPTION FACTOR 1"/>
    <property type="match status" value="1"/>
</dbReference>
<dbReference type="GO" id="GO:0005634">
    <property type="term" value="C:nucleus"/>
    <property type="evidence" value="ECO:0007669"/>
    <property type="project" value="UniProtKB-SubCell"/>
</dbReference>
<dbReference type="SUPFAM" id="SSF46689">
    <property type="entry name" value="Homeodomain-like"/>
    <property type="match status" value="2"/>
</dbReference>
<dbReference type="GO" id="GO:0003700">
    <property type="term" value="F:DNA-binding transcription factor activity"/>
    <property type="evidence" value="ECO:0007669"/>
    <property type="project" value="TreeGrafter"/>
</dbReference>
<reference evidence="8" key="2">
    <citation type="journal article" date="2020" name="Nat. Commun.">
        <title>Large-scale genome sequencing of mycorrhizal fungi provides insights into the early evolution of symbiotic traits.</title>
        <authorList>
            <person name="Miyauchi S."/>
            <person name="Kiss E."/>
            <person name="Kuo A."/>
            <person name="Drula E."/>
            <person name="Kohler A."/>
            <person name="Sanchez-Garcia M."/>
            <person name="Morin E."/>
            <person name="Andreopoulos B."/>
            <person name="Barry K.W."/>
            <person name="Bonito G."/>
            <person name="Buee M."/>
            <person name="Carver A."/>
            <person name="Chen C."/>
            <person name="Cichocki N."/>
            <person name="Clum A."/>
            <person name="Culley D."/>
            <person name="Crous P.W."/>
            <person name="Fauchery L."/>
            <person name="Girlanda M."/>
            <person name="Hayes R.D."/>
            <person name="Keri Z."/>
            <person name="LaButti K."/>
            <person name="Lipzen A."/>
            <person name="Lombard V."/>
            <person name="Magnuson J."/>
            <person name="Maillard F."/>
            <person name="Murat C."/>
            <person name="Nolan M."/>
            <person name="Ohm R.A."/>
            <person name="Pangilinan J."/>
            <person name="Pereira M.F."/>
            <person name="Perotto S."/>
            <person name="Peter M."/>
            <person name="Pfister S."/>
            <person name="Riley R."/>
            <person name="Sitrit Y."/>
            <person name="Stielow J.B."/>
            <person name="Szollosi G."/>
            <person name="Zifcakova L."/>
            <person name="Stursova M."/>
            <person name="Spatafora J.W."/>
            <person name="Tedersoo L."/>
            <person name="Vaario L.M."/>
            <person name="Yamada A."/>
            <person name="Yan M."/>
            <person name="Wang P."/>
            <person name="Xu J."/>
            <person name="Bruns T."/>
            <person name="Baldrian P."/>
            <person name="Vilgalys R."/>
            <person name="Dunand C."/>
            <person name="Henrissat B."/>
            <person name="Grigoriev I.V."/>
            <person name="Hibbett D."/>
            <person name="Nagy L.G."/>
            <person name="Martin F.M."/>
        </authorList>
    </citation>
    <scope>NUCLEOTIDE SEQUENCE</scope>
    <source>
        <strain evidence="8">Prilba</strain>
    </source>
</reference>
<protein>
    <submittedName>
        <fullName evidence="8">Uncharacterized protein</fullName>
    </submittedName>
</protein>
<dbReference type="AlphaFoldDB" id="A0A9P5T6G1"/>
<feature type="domain" description="HTH myb-type" evidence="7">
    <location>
        <begin position="162"/>
        <end position="225"/>
    </location>
</feature>
<evidence type="ECO:0000256" key="3">
    <source>
        <dbReference type="ARBA" id="ARBA00023242"/>
    </source>
</evidence>
<dbReference type="InterPro" id="IPR001005">
    <property type="entry name" value="SANT/Myb"/>
</dbReference>
<dbReference type="SMART" id="SM00717">
    <property type="entry name" value="SANT"/>
    <property type="match status" value="3"/>
</dbReference>
<feature type="domain" description="Myb-like" evidence="5">
    <location>
        <begin position="112"/>
        <end position="157"/>
    </location>
</feature>
<dbReference type="InterPro" id="IPR017930">
    <property type="entry name" value="Myb_dom"/>
</dbReference>
<dbReference type="InterPro" id="IPR051651">
    <property type="entry name" value="DMTF1_DNA-bind_reg"/>
</dbReference>
<dbReference type="CDD" id="cd00167">
    <property type="entry name" value="SANT"/>
    <property type="match status" value="2"/>
</dbReference>
<dbReference type="Gene3D" id="1.10.10.60">
    <property type="entry name" value="Homeodomain-like"/>
    <property type="match status" value="2"/>
</dbReference>
<keyword evidence="2" id="KW-0238">DNA-binding</keyword>
<evidence type="ECO:0000259" key="7">
    <source>
        <dbReference type="PROSITE" id="PS51294"/>
    </source>
</evidence>
<feature type="domain" description="Myb-like" evidence="5">
    <location>
        <begin position="160"/>
        <end position="221"/>
    </location>
</feature>
<feature type="domain" description="HTH myb-type" evidence="7">
    <location>
        <begin position="112"/>
        <end position="161"/>
    </location>
</feature>
<feature type="domain" description="SANT" evidence="6">
    <location>
        <begin position="115"/>
        <end position="163"/>
    </location>
</feature>
<dbReference type="EMBL" id="WHVB01000013">
    <property type="protein sequence ID" value="KAF8477723.1"/>
    <property type="molecule type" value="Genomic_DNA"/>
</dbReference>
<keyword evidence="9" id="KW-1185">Reference proteome</keyword>
<evidence type="ECO:0000259" key="5">
    <source>
        <dbReference type="PROSITE" id="PS50090"/>
    </source>
</evidence>
<dbReference type="PROSITE" id="PS51293">
    <property type="entry name" value="SANT"/>
    <property type="match status" value="1"/>
</dbReference>
<evidence type="ECO:0000256" key="2">
    <source>
        <dbReference type="ARBA" id="ARBA00023125"/>
    </source>
</evidence>
<accession>A0A9P5T6G1</accession>
<evidence type="ECO:0000256" key="4">
    <source>
        <dbReference type="SAM" id="MobiDB-lite"/>
    </source>
</evidence>
<gene>
    <name evidence="8" type="ORF">DFH94DRAFT_854961</name>
</gene>
<dbReference type="GO" id="GO:0000976">
    <property type="term" value="F:transcription cis-regulatory region binding"/>
    <property type="evidence" value="ECO:0007669"/>
    <property type="project" value="TreeGrafter"/>
</dbReference>
<evidence type="ECO:0000313" key="8">
    <source>
        <dbReference type="EMBL" id="KAF8477723.1"/>
    </source>
</evidence>
<dbReference type="PANTHER" id="PTHR46380:SF2">
    <property type="entry name" value="CYCLIN-D-BINDING MYB-LIKE TRANSCRIPTION FACTOR 1"/>
    <property type="match status" value="1"/>
</dbReference>
<dbReference type="PROSITE" id="PS50090">
    <property type="entry name" value="MYB_LIKE"/>
    <property type="match status" value="2"/>
</dbReference>
<dbReference type="InterPro" id="IPR009057">
    <property type="entry name" value="Homeodomain-like_sf"/>
</dbReference>
<dbReference type="PROSITE" id="PS51294">
    <property type="entry name" value="HTH_MYB"/>
    <property type="match status" value="2"/>
</dbReference>
<comment type="caution">
    <text evidence="8">The sequence shown here is derived from an EMBL/GenBank/DDBJ whole genome shotgun (WGS) entry which is preliminary data.</text>
</comment>
<evidence type="ECO:0000256" key="1">
    <source>
        <dbReference type="ARBA" id="ARBA00004123"/>
    </source>
</evidence>